<dbReference type="RefSeq" id="WP_251802011.1">
    <property type="nucleotide sequence ID" value="NZ_JAMQOL010000047.1"/>
</dbReference>
<sequence length="80" mass="8900">MNIVVIGGTGTGGRGLVTARARRRPGVWCRWPALTRWRWTRRAGDRRGHRPPATGQRVSVITDPEVPLFLGAKLTDRVLS</sequence>
<name>A0ABT0YAG1_9ACTN</name>
<gene>
    <name evidence="1" type="ORF">LXN57_32475</name>
</gene>
<reference evidence="1 2" key="1">
    <citation type="submission" date="2022-06" db="EMBL/GenBank/DDBJ databases">
        <title>Actinoplanes abujensis sp. nov., isolated from Nigerian arid soil.</title>
        <authorList>
            <person name="Ding P."/>
        </authorList>
    </citation>
    <scope>NUCLEOTIDE SEQUENCE [LARGE SCALE GENOMIC DNA]</scope>
    <source>
        <strain evidence="2">TRM88002</strain>
    </source>
</reference>
<protein>
    <submittedName>
        <fullName evidence="1">Uncharacterized protein</fullName>
    </submittedName>
</protein>
<accession>A0ABT0YAG1</accession>
<evidence type="ECO:0000313" key="2">
    <source>
        <dbReference type="Proteomes" id="UP001523216"/>
    </source>
</evidence>
<organism evidence="1 2">
    <name type="scientific">Paractinoplanes hotanensis</name>
    <dbReference type="NCBI Taxonomy" id="2906497"/>
    <lineage>
        <taxon>Bacteria</taxon>
        <taxon>Bacillati</taxon>
        <taxon>Actinomycetota</taxon>
        <taxon>Actinomycetes</taxon>
        <taxon>Micromonosporales</taxon>
        <taxon>Micromonosporaceae</taxon>
        <taxon>Paractinoplanes</taxon>
    </lineage>
</organism>
<evidence type="ECO:0000313" key="1">
    <source>
        <dbReference type="EMBL" id="MCM4082294.1"/>
    </source>
</evidence>
<comment type="caution">
    <text evidence="1">The sequence shown here is derived from an EMBL/GenBank/DDBJ whole genome shotgun (WGS) entry which is preliminary data.</text>
</comment>
<proteinExistence type="predicted"/>
<dbReference type="Proteomes" id="UP001523216">
    <property type="component" value="Unassembled WGS sequence"/>
</dbReference>
<dbReference type="EMBL" id="JAMQOL010000047">
    <property type="protein sequence ID" value="MCM4082294.1"/>
    <property type="molecule type" value="Genomic_DNA"/>
</dbReference>
<keyword evidence="2" id="KW-1185">Reference proteome</keyword>